<proteinExistence type="predicted"/>
<sequence length="97" mass="10681">MVVRDDRPTSVSYSLVSLLPPIPFLPPHLRPSVFSARTMKHAYLLAALIVAVLVAVMRHLPPPYEVEKEELAAAAAALIASLNIHALDMDTLRRTRS</sequence>
<dbReference type="AlphaFoldDB" id="A0A484NGY1"/>
<protein>
    <submittedName>
        <fullName evidence="2">Uncharacterized protein</fullName>
    </submittedName>
</protein>
<dbReference type="EMBL" id="OOIL02006707">
    <property type="protein sequence ID" value="VFR00722.1"/>
    <property type="molecule type" value="Genomic_DNA"/>
</dbReference>
<keyword evidence="1" id="KW-0812">Transmembrane</keyword>
<keyword evidence="1" id="KW-0472">Membrane</keyword>
<keyword evidence="3" id="KW-1185">Reference proteome</keyword>
<evidence type="ECO:0000256" key="1">
    <source>
        <dbReference type="SAM" id="Phobius"/>
    </source>
</evidence>
<evidence type="ECO:0000313" key="3">
    <source>
        <dbReference type="Proteomes" id="UP000595140"/>
    </source>
</evidence>
<dbReference type="Proteomes" id="UP000595140">
    <property type="component" value="Unassembled WGS sequence"/>
</dbReference>
<evidence type="ECO:0000313" key="2">
    <source>
        <dbReference type="EMBL" id="VFR00722.1"/>
    </source>
</evidence>
<accession>A0A484NGY1</accession>
<keyword evidence="1" id="KW-1133">Transmembrane helix</keyword>
<feature type="transmembrane region" description="Helical" evidence="1">
    <location>
        <begin position="71"/>
        <end position="87"/>
    </location>
</feature>
<name>A0A484NGY1_9ASTE</name>
<reference evidence="2 3" key="1">
    <citation type="submission" date="2018-04" db="EMBL/GenBank/DDBJ databases">
        <authorList>
            <person name="Vogel A."/>
        </authorList>
    </citation>
    <scope>NUCLEOTIDE SEQUENCE [LARGE SCALE GENOMIC DNA]</scope>
</reference>
<gene>
    <name evidence="2" type="ORF">CCAM_LOCUS42497</name>
</gene>
<feature type="transmembrane region" description="Helical" evidence="1">
    <location>
        <begin position="41"/>
        <end position="59"/>
    </location>
</feature>
<organism evidence="2 3">
    <name type="scientific">Cuscuta campestris</name>
    <dbReference type="NCBI Taxonomy" id="132261"/>
    <lineage>
        <taxon>Eukaryota</taxon>
        <taxon>Viridiplantae</taxon>
        <taxon>Streptophyta</taxon>
        <taxon>Embryophyta</taxon>
        <taxon>Tracheophyta</taxon>
        <taxon>Spermatophyta</taxon>
        <taxon>Magnoliopsida</taxon>
        <taxon>eudicotyledons</taxon>
        <taxon>Gunneridae</taxon>
        <taxon>Pentapetalae</taxon>
        <taxon>asterids</taxon>
        <taxon>lamiids</taxon>
        <taxon>Solanales</taxon>
        <taxon>Convolvulaceae</taxon>
        <taxon>Cuscuteae</taxon>
        <taxon>Cuscuta</taxon>
        <taxon>Cuscuta subgen. Grammica</taxon>
        <taxon>Cuscuta sect. Cleistogrammica</taxon>
    </lineage>
</organism>